<feature type="compositionally biased region" description="Basic and acidic residues" evidence="1">
    <location>
        <begin position="50"/>
        <end position="72"/>
    </location>
</feature>
<feature type="region of interest" description="Disordered" evidence="1">
    <location>
        <begin position="1"/>
        <end position="192"/>
    </location>
</feature>
<comment type="caution">
    <text evidence="2">The sequence shown here is derived from an EMBL/GenBank/DDBJ whole genome shotgun (WGS) entry which is preliminary data.</text>
</comment>
<sequence>METICRRKEGRTQRQAGDKSPPNEEEDSPKKPTLQRQNTFTMPLSVQINEEPKKHVKSSEDINQESNDRQQDLEEEDSPGKFWSKLMIRKKCDSEPSKSQVDTRRNSTGNDSTDWEDRQDGQSMDEGQGRDMEEDGGAFKKRTREESTSPENKQKKKEEEGTRLKDTNRTHAKTNDNTRKNDKKVHTDRRRN</sequence>
<protein>
    <submittedName>
        <fullName evidence="2">Uncharacterized protein</fullName>
    </submittedName>
</protein>
<evidence type="ECO:0000313" key="2">
    <source>
        <dbReference type="EMBL" id="KAL1487498.1"/>
    </source>
</evidence>
<feature type="compositionally biased region" description="Basic and acidic residues" evidence="1">
    <location>
        <begin position="1"/>
        <end position="12"/>
    </location>
</feature>
<dbReference type="EMBL" id="JBDJPC010000051">
    <property type="protein sequence ID" value="KAL1487498.1"/>
    <property type="molecule type" value="Genomic_DNA"/>
</dbReference>
<dbReference type="Proteomes" id="UP001566132">
    <property type="component" value="Unassembled WGS sequence"/>
</dbReference>
<accession>A0ABD1DYX5</accession>
<evidence type="ECO:0000256" key="1">
    <source>
        <dbReference type="SAM" id="MobiDB-lite"/>
    </source>
</evidence>
<feature type="compositionally biased region" description="Polar residues" evidence="1">
    <location>
        <begin position="34"/>
        <end position="48"/>
    </location>
</feature>
<organism evidence="2 3">
    <name type="scientific">Hypothenemus hampei</name>
    <name type="common">Coffee berry borer</name>
    <dbReference type="NCBI Taxonomy" id="57062"/>
    <lineage>
        <taxon>Eukaryota</taxon>
        <taxon>Metazoa</taxon>
        <taxon>Ecdysozoa</taxon>
        <taxon>Arthropoda</taxon>
        <taxon>Hexapoda</taxon>
        <taxon>Insecta</taxon>
        <taxon>Pterygota</taxon>
        <taxon>Neoptera</taxon>
        <taxon>Endopterygota</taxon>
        <taxon>Coleoptera</taxon>
        <taxon>Polyphaga</taxon>
        <taxon>Cucujiformia</taxon>
        <taxon>Curculionidae</taxon>
        <taxon>Scolytinae</taxon>
        <taxon>Hypothenemus</taxon>
    </lineage>
</organism>
<dbReference type="AlphaFoldDB" id="A0ABD1DYX5"/>
<feature type="compositionally biased region" description="Basic and acidic residues" evidence="1">
    <location>
        <begin position="143"/>
        <end position="180"/>
    </location>
</feature>
<gene>
    <name evidence="2" type="ORF">ABEB36_015835</name>
</gene>
<name>A0ABD1DYX5_HYPHA</name>
<reference evidence="2 3" key="1">
    <citation type="submission" date="2024-05" db="EMBL/GenBank/DDBJ databases">
        <title>Genetic variation in Jamaican populations of the coffee berry borer (Hypothenemus hampei).</title>
        <authorList>
            <person name="Errbii M."/>
            <person name="Myrie A."/>
        </authorList>
    </citation>
    <scope>NUCLEOTIDE SEQUENCE [LARGE SCALE GENOMIC DNA]</scope>
    <source>
        <strain evidence="2">JA-Hopewell-2020-01-JO</strain>
        <tissue evidence="2">Whole body</tissue>
    </source>
</reference>
<evidence type="ECO:0000313" key="3">
    <source>
        <dbReference type="Proteomes" id="UP001566132"/>
    </source>
</evidence>
<feature type="compositionally biased region" description="Basic residues" evidence="1">
    <location>
        <begin position="181"/>
        <end position="192"/>
    </location>
</feature>
<keyword evidence="3" id="KW-1185">Reference proteome</keyword>
<feature type="compositionally biased region" description="Basic and acidic residues" evidence="1">
    <location>
        <begin position="90"/>
        <end position="105"/>
    </location>
</feature>
<proteinExistence type="predicted"/>